<accession>A0A9P0MMD7</accession>
<evidence type="ECO:0000313" key="14">
    <source>
        <dbReference type="Proteomes" id="UP001152888"/>
    </source>
</evidence>
<keyword evidence="5" id="KW-0548">Nucleotidyltransferase</keyword>
<dbReference type="InterPro" id="IPR043502">
    <property type="entry name" value="DNA/RNA_pol_sf"/>
</dbReference>
<comment type="catalytic activity">
    <reaction evidence="10">
        <text>DNA(n) + a 2'-deoxyribonucleoside 5'-triphosphate = DNA(n+1) + diphosphate</text>
        <dbReference type="Rhea" id="RHEA:22508"/>
        <dbReference type="Rhea" id="RHEA-COMP:17339"/>
        <dbReference type="Rhea" id="RHEA-COMP:17340"/>
        <dbReference type="ChEBI" id="CHEBI:33019"/>
        <dbReference type="ChEBI" id="CHEBI:61560"/>
        <dbReference type="ChEBI" id="CHEBI:173112"/>
        <dbReference type="EC" id="2.7.7.7"/>
    </reaction>
</comment>
<dbReference type="Gene3D" id="3.90.1600.10">
    <property type="entry name" value="Palm domain of DNA polymerase"/>
    <property type="match status" value="1"/>
</dbReference>
<dbReference type="Pfam" id="PF00728">
    <property type="entry name" value="Glyco_hydro_20"/>
    <property type="match status" value="1"/>
</dbReference>
<dbReference type="EMBL" id="CAKOFQ010008675">
    <property type="protein sequence ID" value="CAH2015400.1"/>
    <property type="molecule type" value="Genomic_DNA"/>
</dbReference>
<evidence type="ECO:0000256" key="6">
    <source>
        <dbReference type="ARBA" id="ARBA00022705"/>
    </source>
</evidence>
<evidence type="ECO:0000313" key="13">
    <source>
        <dbReference type="EMBL" id="CAH2015400.1"/>
    </source>
</evidence>
<dbReference type="Gene3D" id="3.20.20.80">
    <property type="entry name" value="Glycosidases"/>
    <property type="match status" value="1"/>
</dbReference>
<dbReference type="GO" id="GO:0003677">
    <property type="term" value="F:DNA binding"/>
    <property type="evidence" value="ECO:0007669"/>
    <property type="project" value="UniProtKB-KW"/>
</dbReference>
<dbReference type="SUPFAM" id="SSF51445">
    <property type="entry name" value="(Trans)glycosidases"/>
    <property type="match status" value="1"/>
</dbReference>
<dbReference type="InterPro" id="IPR015883">
    <property type="entry name" value="Glyco_hydro_20_cat"/>
</dbReference>
<organism evidence="13 14">
    <name type="scientific">Acanthoscelides obtectus</name>
    <name type="common">Bean weevil</name>
    <name type="synonym">Bruchus obtectus</name>
    <dbReference type="NCBI Taxonomy" id="200917"/>
    <lineage>
        <taxon>Eukaryota</taxon>
        <taxon>Metazoa</taxon>
        <taxon>Ecdysozoa</taxon>
        <taxon>Arthropoda</taxon>
        <taxon>Hexapoda</taxon>
        <taxon>Insecta</taxon>
        <taxon>Pterygota</taxon>
        <taxon>Neoptera</taxon>
        <taxon>Endopterygota</taxon>
        <taxon>Coleoptera</taxon>
        <taxon>Polyphaga</taxon>
        <taxon>Cucujiformia</taxon>
        <taxon>Chrysomeloidea</taxon>
        <taxon>Chrysomelidae</taxon>
        <taxon>Bruchinae</taxon>
        <taxon>Bruchini</taxon>
        <taxon>Acanthoscelides</taxon>
    </lineage>
</organism>
<dbReference type="Proteomes" id="UP001152888">
    <property type="component" value="Unassembled WGS sequence"/>
</dbReference>
<dbReference type="SUPFAM" id="SSF56672">
    <property type="entry name" value="DNA/RNA polymerases"/>
    <property type="match status" value="1"/>
</dbReference>
<comment type="caution">
    <text evidence="13">The sequence shown here is derived from an EMBL/GenBank/DDBJ whole genome shotgun (WGS) entry which is preliminary data.</text>
</comment>
<keyword evidence="9" id="KW-0238">DNA-binding</keyword>
<dbReference type="InterPro" id="IPR012337">
    <property type="entry name" value="RNaseH-like_sf"/>
</dbReference>
<feature type="domain" description="DNA-directed DNA polymerase family B mitochondria/virus" evidence="12">
    <location>
        <begin position="66"/>
        <end position="204"/>
    </location>
</feature>
<dbReference type="OrthoDB" id="5871067at2759"/>
<evidence type="ECO:0000256" key="1">
    <source>
        <dbReference type="ARBA" id="ARBA00001231"/>
    </source>
</evidence>
<keyword evidence="4" id="KW-0808">Transferase</keyword>
<evidence type="ECO:0000256" key="9">
    <source>
        <dbReference type="ARBA" id="ARBA00023125"/>
    </source>
</evidence>
<keyword evidence="8" id="KW-0239">DNA-directed DNA polymerase</keyword>
<evidence type="ECO:0000256" key="5">
    <source>
        <dbReference type="ARBA" id="ARBA00022695"/>
    </source>
</evidence>
<dbReference type="SUPFAM" id="SSF53098">
    <property type="entry name" value="Ribonuclease H-like"/>
    <property type="match status" value="1"/>
</dbReference>
<dbReference type="PANTHER" id="PTHR33568:SF3">
    <property type="entry name" value="DNA-DIRECTED DNA POLYMERASE"/>
    <property type="match status" value="1"/>
</dbReference>
<dbReference type="AlphaFoldDB" id="A0A9P0MMD7"/>
<keyword evidence="14" id="KW-1185">Reference proteome</keyword>
<dbReference type="Pfam" id="PF03175">
    <property type="entry name" value="DNA_pol_B_2"/>
    <property type="match status" value="1"/>
</dbReference>
<dbReference type="GO" id="GO:0005975">
    <property type="term" value="P:carbohydrate metabolic process"/>
    <property type="evidence" value="ECO:0007669"/>
    <property type="project" value="InterPro"/>
</dbReference>
<evidence type="ECO:0000256" key="10">
    <source>
        <dbReference type="ARBA" id="ARBA00049244"/>
    </source>
</evidence>
<dbReference type="PANTHER" id="PTHR33568">
    <property type="entry name" value="DNA POLYMERASE"/>
    <property type="match status" value="1"/>
</dbReference>
<evidence type="ECO:0000256" key="2">
    <source>
        <dbReference type="ARBA" id="ARBA00005755"/>
    </source>
</evidence>
<keyword evidence="7" id="KW-0378">Hydrolase</keyword>
<evidence type="ECO:0000256" key="4">
    <source>
        <dbReference type="ARBA" id="ARBA00022679"/>
    </source>
</evidence>
<comment type="similarity">
    <text evidence="3">Belongs to the glycosyl hydrolase 20 family.</text>
</comment>
<feature type="domain" description="Glycoside hydrolase family 20 catalytic" evidence="11">
    <location>
        <begin position="2"/>
        <end position="45"/>
    </location>
</feature>
<reference evidence="13" key="1">
    <citation type="submission" date="2022-03" db="EMBL/GenBank/DDBJ databases">
        <authorList>
            <person name="Sayadi A."/>
        </authorList>
    </citation>
    <scope>NUCLEOTIDE SEQUENCE</scope>
</reference>
<protein>
    <recommendedName>
        <fullName evidence="15">DNA-directed DNA polymerase</fullName>
    </recommendedName>
</protein>
<dbReference type="InterPro" id="IPR004868">
    <property type="entry name" value="DNA-dir_DNA_pol_B_mt/vir"/>
</dbReference>
<dbReference type="InterPro" id="IPR023211">
    <property type="entry name" value="DNA_pol_palm_dom_sf"/>
</dbReference>
<dbReference type="GO" id="GO:0006260">
    <property type="term" value="P:DNA replication"/>
    <property type="evidence" value="ECO:0007669"/>
    <property type="project" value="UniProtKB-KW"/>
</dbReference>
<evidence type="ECO:0000256" key="3">
    <source>
        <dbReference type="ARBA" id="ARBA00006285"/>
    </source>
</evidence>
<name>A0A9P0MMD7_ACAOB</name>
<evidence type="ECO:0008006" key="15">
    <source>
        <dbReference type="Google" id="ProtNLM"/>
    </source>
</evidence>
<evidence type="ECO:0000256" key="7">
    <source>
        <dbReference type="ARBA" id="ARBA00022801"/>
    </source>
</evidence>
<evidence type="ECO:0000256" key="8">
    <source>
        <dbReference type="ARBA" id="ARBA00022932"/>
    </source>
</evidence>
<keyword evidence="6" id="KW-0235">DNA replication</keyword>
<evidence type="ECO:0000259" key="11">
    <source>
        <dbReference type="Pfam" id="PF00728"/>
    </source>
</evidence>
<dbReference type="GO" id="GO:0004563">
    <property type="term" value="F:beta-N-acetylhexosaminidase activity"/>
    <property type="evidence" value="ECO:0007669"/>
    <property type="project" value="UniProtKB-EC"/>
</dbReference>
<dbReference type="GO" id="GO:0042575">
    <property type="term" value="C:DNA polymerase complex"/>
    <property type="evidence" value="ECO:0007669"/>
    <property type="project" value="UniProtKB-ARBA"/>
</dbReference>
<comment type="similarity">
    <text evidence="2">Belongs to the DNA polymerase type-B family.</text>
</comment>
<dbReference type="GO" id="GO:0000166">
    <property type="term" value="F:nucleotide binding"/>
    <property type="evidence" value="ECO:0007669"/>
    <property type="project" value="InterPro"/>
</dbReference>
<sequence>MTYSPEEVRWLVEFARLRGIRVLLEVDTPAHAGNGWTWGPKEEKTSLYPNVIMRGTKLILMEVGNVKFLDSLNYFPMPLTALPKAFDLKELKKGYFPHLFNTLAHQNYVGPIPALDFYDPDHLKEDAREKLLKWHGERQAEGYVFDFQKEIVEYCISDVEILTQACLKFRDLMKTETTVDPFQESTTIASCCNKVFRRNFLKPETIGKVEERAVYVDTDSCIYISRKGLDDISTGDFIGDMTDELNGGFISEFVSGGPKNYAYKYTTLSGEEQIVCKVKGISLNYKASQVVNFEKIKDMVLKKSDPVSVLSRQLRRTREHAVVTVEFLRYTR</sequence>
<dbReference type="GO" id="GO:0003887">
    <property type="term" value="F:DNA-directed DNA polymerase activity"/>
    <property type="evidence" value="ECO:0007669"/>
    <property type="project" value="UniProtKB-KW"/>
</dbReference>
<proteinExistence type="inferred from homology"/>
<dbReference type="InterPro" id="IPR017853">
    <property type="entry name" value="GH"/>
</dbReference>
<gene>
    <name evidence="13" type="ORF">ACAOBT_LOCUS34735</name>
</gene>
<evidence type="ECO:0000259" key="12">
    <source>
        <dbReference type="Pfam" id="PF03175"/>
    </source>
</evidence>
<comment type="catalytic activity">
    <reaction evidence="1">
        <text>Hydrolysis of terminal non-reducing N-acetyl-D-hexosamine residues in N-acetyl-beta-D-hexosaminides.</text>
        <dbReference type="EC" id="3.2.1.52"/>
    </reaction>
</comment>